<feature type="transmembrane region" description="Helical" evidence="1">
    <location>
        <begin position="38"/>
        <end position="57"/>
    </location>
</feature>
<organism evidence="2 3">
    <name type="scientific">Pseudohoeflea suaedae</name>
    <dbReference type="NCBI Taxonomy" id="877384"/>
    <lineage>
        <taxon>Bacteria</taxon>
        <taxon>Pseudomonadati</taxon>
        <taxon>Pseudomonadota</taxon>
        <taxon>Alphaproteobacteria</taxon>
        <taxon>Hyphomicrobiales</taxon>
        <taxon>Rhizobiaceae</taxon>
        <taxon>Pseudohoeflea</taxon>
    </lineage>
</organism>
<gene>
    <name evidence="2" type="ORF">E2A64_14930</name>
</gene>
<sequence length="70" mass="7501">MSKDRSAAIAAGLILAGTFLLFVFMPNIMLAAGEVSPWLAVALGLIAVGAFFAVFWLRARYKAKQGGEQR</sequence>
<dbReference type="Proteomes" id="UP000295131">
    <property type="component" value="Unassembled WGS sequence"/>
</dbReference>
<evidence type="ECO:0000256" key="1">
    <source>
        <dbReference type="SAM" id="Phobius"/>
    </source>
</evidence>
<evidence type="ECO:0000313" key="3">
    <source>
        <dbReference type="Proteomes" id="UP000295131"/>
    </source>
</evidence>
<name>A0A4R5PJH6_9HYPH</name>
<protein>
    <recommendedName>
        <fullName evidence="4">Intracellular growth attenuator family protein</fullName>
    </recommendedName>
</protein>
<dbReference type="EMBL" id="SMSI01000003">
    <property type="protein sequence ID" value="TDH35010.1"/>
    <property type="molecule type" value="Genomic_DNA"/>
</dbReference>
<evidence type="ECO:0008006" key="4">
    <source>
        <dbReference type="Google" id="ProtNLM"/>
    </source>
</evidence>
<keyword evidence="1" id="KW-0472">Membrane</keyword>
<feature type="transmembrane region" description="Helical" evidence="1">
    <location>
        <begin position="7"/>
        <end position="32"/>
    </location>
</feature>
<keyword evidence="1" id="KW-0812">Transmembrane</keyword>
<reference evidence="2 3" key="1">
    <citation type="journal article" date="2013" name="Int. J. Syst. Evol. Microbiol.">
        <title>Hoeflea suaedae sp. nov., an endophytic bacterium isolated from the root of the halophyte Suaeda maritima.</title>
        <authorList>
            <person name="Chung E.J."/>
            <person name="Park J.A."/>
            <person name="Pramanik P."/>
            <person name="Bibi F."/>
            <person name="Jeon C.O."/>
            <person name="Chung Y.R."/>
        </authorList>
    </citation>
    <scope>NUCLEOTIDE SEQUENCE [LARGE SCALE GENOMIC DNA]</scope>
    <source>
        <strain evidence="2 3">YC6898</strain>
    </source>
</reference>
<comment type="caution">
    <text evidence="2">The sequence shown here is derived from an EMBL/GenBank/DDBJ whole genome shotgun (WGS) entry which is preliminary data.</text>
</comment>
<evidence type="ECO:0000313" key="2">
    <source>
        <dbReference type="EMBL" id="TDH35010.1"/>
    </source>
</evidence>
<dbReference type="AlphaFoldDB" id="A0A4R5PJH6"/>
<keyword evidence="1" id="KW-1133">Transmembrane helix</keyword>
<proteinExistence type="predicted"/>
<dbReference type="RefSeq" id="WP_133285295.1">
    <property type="nucleotide sequence ID" value="NZ_SMSI01000003.1"/>
</dbReference>
<accession>A0A4R5PJH6</accession>
<keyword evidence="3" id="KW-1185">Reference proteome</keyword>